<gene>
    <name evidence="2" type="ORF">TDIB3V08_LOCUS11674</name>
</gene>
<sequence>MCGSEGKNKRKTESLVEERDQRSKNTKRYVNPDGNSLKTVMAYATAEEYDLERLKAGLIKQDLYKPVHLCSGDELKHTGIFFLHTIKSTRAWNLMNIKYCELGRAYLIFF</sequence>
<protein>
    <submittedName>
        <fullName evidence="2">Uncharacterized protein</fullName>
    </submittedName>
</protein>
<feature type="compositionally biased region" description="Basic and acidic residues" evidence="1">
    <location>
        <begin position="11"/>
        <end position="23"/>
    </location>
</feature>
<dbReference type="EMBL" id="OA575557">
    <property type="protein sequence ID" value="CAD7205523.1"/>
    <property type="molecule type" value="Genomic_DNA"/>
</dbReference>
<name>A0A7R8VW44_TIMDO</name>
<proteinExistence type="predicted"/>
<organism evidence="2">
    <name type="scientific">Timema douglasi</name>
    <name type="common">Walking stick</name>
    <dbReference type="NCBI Taxonomy" id="61478"/>
    <lineage>
        <taxon>Eukaryota</taxon>
        <taxon>Metazoa</taxon>
        <taxon>Ecdysozoa</taxon>
        <taxon>Arthropoda</taxon>
        <taxon>Hexapoda</taxon>
        <taxon>Insecta</taxon>
        <taxon>Pterygota</taxon>
        <taxon>Neoptera</taxon>
        <taxon>Polyneoptera</taxon>
        <taxon>Phasmatodea</taxon>
        <taxon>Timematodea</taxon>
        <taxon>Timematoidea</taxon>
        <taxon>Timematidae</taxon>
        <taxon>Timema</taxon>
    </lineage>
</organism>
<reference evidence="2" key="1">
    <citation type="submission" date="2020-11" db="EMBL/GenBank/DDBJ databases">
        <authorList>
            <person name="Tran Van P."/>
        </authorList>
    </citation>
    <scope>NUCLEOTIDE SEQUENCE</scope>
</reference>
<evidence type="ECO:0000256" key="1">
    <source>
        <dbReference type="SAM" id="MobiDB-lite"/>
    </source>
</evidence>
<feature type="region of interest" description="Disordered" evidence="1">
    <location>
        <begin position="1"/>
        <end position="30"/>
    </location>
</feature>
<accession>A0A7R8VW44</accession>
<evidence type="ECO:0000313" key="2">
    <source>
        <dbReference type="EMBL" id="CAD7205523.1"/>
    </source>
</evidence>
<dbReference type="AlphaFoldDB" id="A0A7R8VW44"/>